<reference evidence="8 9" key="1">
    <citation type="journal article" date="2019" name="Nat. Med.">
        <title>A library of human gut bacterial isolates paired with longitudinal multiomics data enables mechanistic microbiome research.</title>
        <authorList>
            <person name="Poyet M."/>
            <person name="Groussin M."/>
            <person name="Gibbons S.M."/>
            <person name="Avila-Pacheco J."/>
            <person name="Jiang X."/>
            <person name="Kearney S.M."/>
            <person name="Perrotta A.R."/>
            <person name="Berdy B."/>
            <person name="Zhao S."/>
            <person name="Lieberman T.D."/>
            <person name="Swanson P.K."/>
            <person name="Smith M."/>
            <person name="Roesemann S."/>
            <person name="Alexander J.E."/>
            <person name="Rich S.A."/>
            <person name="Livny J."/>
            <person name="Vlamakis H."/>
            <person name="Clish C."/>
            <person name="Bullock K."/>
            <person name="Deik A."/>
            <person name="Scott J."/>
            <person name="Pierce K.A."/>
            <person name="Xavier R.J."/>
            <person name="Alm E.J."/>
        </authorList>
    </citation>
    <scope>NUCLEOTIDE SEQUENCE [LARGE SCALE GENOMIC DNA]</scope>
    <source>
        <strain evidence="8 9">BIOML-A198</strain>
    </source>
</reference>
<dbReference type="EMBL" id="WMQE01000013">
    <property type="protein sequence ID" value="MTK21217.1"/>
    <property type="molecule type" value="Genomic_DNA"/>
</dbReference>
<feature type="domain" description="VTT" evidence="7">
    <location>
        <begin position="40"/>
        <end position="158"/>
    </location>
</feature>
<dbReference type="OrthoDB" id="9813426at2"/>
<keyword evidence="3" id="KW-1003">Cell membrane</keyword>
<name>A0A173SQB2_9FIRM</name>
<evidence type="ECO:0000313" key="8">
    <source>
        <dbReference type="EMBL" id="MTK21217.1"/>
    </source>
</evidence>
<evidence type="ECO:0000313" key="9">
    <source>
        <dbReference type="Proteomes" id="UP000487649"/>
    </source>
</evidence>
<evidence type="ECO:0000259" key="7">
    <source>
        <dbReference type="Pfam" id="PF09335"/>
    </source>
</evidence>
<evidence type="ECO:0000256" key="5">
    <source>
        <dbReference type="ARBA" id="ARBA00022989"/>
    </source>
</evidence>
<dbReference type="Pfam" id="PF09335">
    <property type="entry name" value="VTT_dom"/>
    <property type="match status" value="1"/>
</dbReference>
<comment type="caution">
    <text evidence="8">The sequence shown here is derived from an EMBL/GenBank/DDBJ whole genome shotgun (WGS) entry which is preliminary data.</text>
</comment>
<comment type="subcellular location">
    <subcellularLocation>
        <location evidence="1">Cell membrane</location>
        <topology evidence="1">Multi-pass membrane protein</topology>
    </subcellularLocation>
</comment>
<dbReference type="PANTHER" id="PTHR42709">
    <property type="entry name" value="ALKALINE PHOSPHATASE LIKE PROTEIN"/>
    <property type="match status" value="1"/>
</dbReference>
<evidence type="ECO:0000256" key="2">
    <source>
        <dbReference type="ARBA" id="ARBA00010792"/>
    </source>
</evidence>
<dbReference type="GeneID" id="60059543"/>
<dbReference type="Proteomes" id="UP000487649">
    <property type="component" value="Unassembled WGS sequence"/>
</dbReference>
<protein>
    <submittedName>
        <fullName evidence="8">DedA family protein</fullName>
    </submittedName>
</protein>
<proteinExistence type="inferred from homology"/>
<sequence length="165" mass="18461">MFTTEILEKLDLFGPYLIFLLIFLEGLNLTGIPAIVIMPAIGFSIYTSSYSFFFIYLISVLAAILACLAYYAVSYKFGGALYDFFYQKFPSTQKSLDKATELSHRFGPLMCLIGRVVPTVRTFISLMSGIFKIPLTKYAIYSTGGILIWNFVTLSIGYIVAIISN</sequence>
<dbReference type="GO" id="GO:0005886">
    <property type="term" value="C:plasma membrane"/>
    <property type="evidence" value="ECO:0007669"/>
    <property type="project" value="UniProtKB-SubCell"/>
</dbReference>
<keyword evidence="6" id="KW-0472">Membrane</keyword>
<gene>
    <name evidence="8" type="ORF">GMA92_07255</name>
</gene>
<evidence type="ECO:0000256" key="1">
    <source>
        <dbReference type="ARBA" id="ARBA00004651"/>
    </source>
</evidence>
<keyword evidence="5" id="KW-1133">Transmembrane helix</keyword>
<evidence type="ECO:0000256" key="6">
    <source>
        <dbReference type="ARBA" id="ARBA00023136"/>
    </source>
</evidence>
<dbReference type="InterPro" id="IPR051311">
    <property type="entry name" value="DedA_domain"/>
</dbReference>
<evidence type="ECO:0000256" key="3">
    <source>
        <dbReference type="ARBA" id="ARBA00022475"/>
    </source>
</evidence>
<dbReference type="PANTHER" id="PTHR42709:SF6">
    <property type="entry name" value="UNDECAPRENYL PHOSPHATE TRANSPORTER A"/>
    <property type="match status" value="1"/>
</dbReference>
<comment type="similarity">
    <text evidence="2">Belongs to the DedA family.</text>
</comment>
<dbReference type="RefSeq" id="WP_006785528.1">
    <property type="nucleotide sequence ID" value="NZ_CABJBH010000004.1"/>
</dbReference>
<dbReference type="AlphaFoldDB" id="A0A173SQB2"/>
<organism evidence="8 9">
    <name type="scientific">Turicibacter sanguinis</name>
    <dbReference type="NCBI Taxonomy" id="154288"/>
    <lineage>
        <taxon>Bacteria</taxon>
        <taxon>Bacillati</taxon>
        <taxon>Bacillota</taxon>
        <taxon>Erysipelotrichia</taxon>
        <taxon>Erysipelotrichales</taxon>
        <taxon>Turicibacteraceae</taxon>
        <taxon>Turicibacter</taxon>
    </lineage>
</organism>
<accession>A0A173SQB2</accession>
<evidence type="ECO:0000256" key="4">
    <source>
        <dbReference type="ARBA" id="ARBA00022692"/>
    </source>
</evidence>
<keyword evidence="4" id="KW-0812">Transmembrane</keyword>
<dbReference type="InterPro" id="IPR032816">
    <property type="entry name" value="VTT_dom"/>
</dbReference>